<feature type="region of interest" description="Disordered" evidence="1">
    <location>
        <begin position="1"/>
        <end position="22"/>
    </location>
</feature>
<organism evidence="2 3">
    <name type="scientific">Nepenthes gracilis</name>
    <name type="common">Slender pitcher plant</name>
    <dbReference type="NCBI Taxonomy" id="150966"/>
    <lineage>
        <taxon>Eukaryota</taxon>
        <taxon>Viridiplantae</taxon>
        <taxon>Streptophyta</taxon>
        <taxon>Embryophyta</taxon>
        <taxon>Tracheophyta</taxon>
        <taxon>Spermatophyta</taxon>
        <taxon>Magnoliopsida</taxon>
        <taxon>eudicotyledons</taxon>
        <taxon>Gunneridae</taxon>
        <taxon>Pentapetalae</taxon>
        <taxon>Caryophyllales</taxon>
        <taxon>Nepenthaceae</taxon>
        <taxon>Nepenthes</taxon>
    </lineage>
</organism>
<accession>A0AAD3T156</accession>
<sequence>MIKMAQKATSAKKKEDPPRDPDGMLSGMVVFLVDSGVQARRLQIWKKKLEQKWAVIEEKPIQEGHSYFCFELGCSPKASWCPALGAF</sequence>
<gene>
    <name evidence="2" type="ORF">Nepgr_022548</name>
</gene>
<evidence type="ECO:0000313" key="2">
    <source>
        <dbReference type="EMBL" id="GMH20707.1"/>
    </source>
</evidence>
<keyword evidence="3" id="KW-1185">Reference proteome</keyword>
<reference evidence="2" key="1">
    <citation type="submission" date="2023-05" db="EMBL/GenBank/DDBJ databases">
        <title>Nepenthes gracilis genome sequencing.</title>
        <authorList>
            <person name="Fukushima K."/>
        </authorList>
    </citation>
    <scope>NUCLEOTIDE SEQUENCE</scope>
    <source>
        <strain evidence="2">SING2019-196</strain>
    </source>
</reference>
<feature type="compositionally biased region" description="Basic and acidic residues" evidence="1">
    <location>
        <begin position="12"/>
        <end position="22"/>
    </location>
</feature>
<dbReference type="AlphaFoldDB" id="A0AAD3T156"/>
<dbReference type="Proteomes" id="UP001279734">
    <property type="component" value="Unassembled WGS sequence"/>
</dbReference>
<name>A0AAD3T156_NEPGR</name>
<comment type="caution">
    <text evidence="2">The sequence shown here is derived from an EMBL/GenBank/DDBJ whole genome shotgun (WGS) entry which is preliminary data.</text>
</comment>
<evidence type="ECO:0000313" key="3">
    <source>
        <dbReference type="Proteomes" id="UP001279734"/>
    </source>
</evidence>
<protein>
    <submittedName>
        <fullName evidence="2">Uncharacterized protein</fullName>
    </submittedName>
</protein>
<dbReference type="EMBL" id="BSYO01000022">
    <property type="protein sequence ID" value="GMH20707.1"/>
    <property type="molecule type" value="Genomic_DNA"/>
</dbReference>
<evidence type="ECO:0000256" key="1">
    <source>
        <dbReference type="SAM" id="MobiDB-lite"/>
    </source>
</evidence>
<proteinExistence type="predicted"/>